<dbReference type="Pfam" id="PF22850">
    <property type="entry name" value="CATSPERD-E_C"/>
    <property type="match status" value="1"/>
</dbReference>
<keyword evidence="6" id="KW-0221">Differentiation</keyword>
<accession>A0A6I8NB97</accession>
<evidence type="ECO:0000313" key="24">
    <source>
        <dbReference type="Ensembl" id="ENSOANP00000038299.1"/>
    </source>
</evidence>
<evidence type="ECO:0000256" key="4">
    <source>
        <dbReference type="ARBA" id="ARBA00022692"/>
    </source>
</evidence>
<evidence type="ECO:0000256" key="7">
    <source>
        <dbReference type="ARBA" id="ARBA00022846"/>
    </source>
</evidence>
<dbReference type="Bgee" id="ENSOANG00000038279">
    <property type="expression patterns" value="Expressed in testis and 1 other cell type or tissue"/>
</dbReference>
<dbReference type="InterPro" id="IPR028751">
    <property type="entry name" value="CATSPERD/E"/>
</dbReference>
<evidence type="ECO:0000256" key="16">
    <source>
        <dbReference type="ARBA" id="ARBA00040129"/>
    </source>
</evidence>
<evidence type="ECO:0000256" key="15">
    <source>
        <dbReference type="ARBA" id="ARBA00037793"/>
    </source>
</evidence>
<evidence type="ECO:0000256" key="5">
    <source>
        <dbReference type="ARBA" id="ARBA00022729"/>
    </source>
</evidence>
<evidence type="ECO:0000256" key="10">
    <source>
        <dbReference type="ARBA" id="ARBA00023069"/>
    </source>
</evidence>
<keyword evidence="14" id="KW-0966">Cell projection</keyword>
<dbReference type="FunCoup" id="A0A6I8NB97">
    <property type="interactions" value="19"/>
</dbReference>
<evidence type="ECO:0000256" key="9">
    <source>
        <dbReference type="ARBA" id="ARBA00022989"/>
    </source>
</evidence>
<protein>
    <recommendedName>
        <fullName evidence="16">Cation channel sperm-associated auxiliary subunit delta</fullName>
    </recommendedName>
    <alternativeName>
        <fullName evidence="17">Transmembrane protein 146</fullName>
    </alternativeName>
</protein>
<dbReference type="GO" id="GO:0048240">
    <property type="term" value="P:sperm capacitation"/>
    <property type="evidence" value="ECO:0000318"/>
    <property type="project" value="GO_Central"/>
</dbReference>
<evidence type="ECO:0000256" key="18">
    <source>
        <dbReference type="ARBA" id="ARBA00046028"/>
    </source>
</evidence>
<evidence type="ECO:0000256" key="19">
    <source>
        <dbReference type="SAM" id="MobiDB-lite"/>
    </source>
</evidence>
<dbReference type="GO" id="GO:0036128">
    <property type="term" value="C:CatSper complex"/>
    <property type="evidence" value="ECO:0000318"/>
    <property type="project" value="GO_Central"/>
</dbReference>
<dbReference type="GeneTree" id="ENSGT00940000162714"/>
<keyword evidence="8" id="KW-0744">Spermatogenesis</keyword>
<dbReference type="Ensembl" id="ENSOANT00000073187.1">
    <property type="protein sequence ID" value="ENSOANP00000038299.1"/>
    <property type="gene ID" value="ENSOANG00000038279.1"/>
</dbReference>
<dbReference type="InterPro" id="IPR053813">
    <property type="entry name" value="CATSPERD_beta-prop"/>
</dbReference>
<evidence type="ECO:0000256" key="20">
    <source>
        <dbReference type="SAM" id="Phobius"/>
    </source>
</evidence>
<dbReference type="GO" id="GO:0030317">
    <property type="term" value="P:flagellated sperm motility"/>
    <property type="evidence" value="ECO:0000318"/>
    <property type="project" value="GO_Central"/>
</dbReference>
<dbReference type="PANTHER" id="PTHR33722:SF1">
    <property type="entry name" value="CATION CHANNEL SPERM-ASSOCIATED AUXILIARY SUBUNIT DELTA"/>
    <property type="match status" value="1"/>
</dbReference>
<name>A0A6I8NB97_ORNAN</name>
<evidence type="ECO:0000256" key="2">
    <source>
        <dbReference type="ARBA" id="ARBA00022473"/>
    </source>
</evidence>
<dbReference type="InParanoid" id="A0A6I8NB97"/>
<reference evidence="24" key="2">
    <citation type="submission" date="2025-08" db="UniProtKB">
        <authorList>
            <consortium name="Ensembl"/>
        </authorList>
    </citation>
    <scope>IDENTIFICATION</scope>
    <source>
        <strain evidence="24">Glennie</strain>
    </source>
</reference>
<dbReference type="GO" id="GO:0097228">
    <property type="term" value="C:sperm principal piece"/>
    <property type="evidence" value="ECO:0000318"/>
    <property type="project" value="GO_Central"/>
</dbReference>
<keyword evidence="3" id="KW-1003">Cell membrane</keyword>
<keyword evidence="10" id="KW-0969">Cilium</keyword>
<reference evidence="24" key="3">
    <citation type="submission" date="2025-09" db="UniProtKB">
        <authorList>
            <consortium name="Ensembl"/>
        </authorList>
    </citation>
    <scope>IDENTIFICATION</scope>
    <source>
        <strain evidence="24">Glennie</strain>
    </source>
</reference>
<evidence type="ECO:0000259" key="21">
    <source>
        <dbReference type="Pfam" id="PF15020"/>
    </source>
</evidence>
<sequence>MKSTCGISSRGLVPGIVAEGAANGPSARERSPAERPGGRAARRPLAADVSSPTMGGGPRWLAPVAGLALSFGSLVGALNPCSTETLVRTGKLFPKEGADLEDKLTFESVSPLLIRHPCNYNLALFLGIHVFLTRNNFESSLIPLSIPKSMQVGIPKISAATFSSSRVVMVINGKVFGYEYDKKTWSTAKGVETKVSALSSECCCYSIEYHCSTVSHYIYAYARGKLDDSSSYIYFSSTAGLEFEKFALKNKVNSMNYLEGAFYFHSVSNTGLLYSNGVDQGVFRFTSSPLGRMVLLPFSMAFSETVTCLRPPGLKGIIICWTKRDMKISFNSGQTMDPVILLKTQNFPHTSFSAANSTLIYVTASESELAALTEDYQLFYGSMGMQQTTLIQIKKESVWSNGTAFMFLRPGILEIIKPMEDPGLRAFDFDQCTVNIQPLILGIKPSLQDCPMEILSGQFANQMYVIDLGEKIELNAAFVPKPSRGTFPMVTVSNPHSLGFQADILENGYTSDGNIRFILKITLVQQHISERAEKDFTASEKLSSLSTVTVDIANKGISCIDLQPLTALIVLGCPLNKRIEIVRDITICNKGIMNAKVLTENFSFTISKNIYDPSLLGGENAAKQDLVFMYNYTQMGCPALVYYNFPWLPQLELWHGQNFLGHITSEFVMLEVNGIFDYTYLLSVKEAKCESQPQNWTSIMKSSRHKTPFSWNRENYITCYQKNSKAPLKWLELRYEVLGGSTSNRVIFAKRNGYYIFSVSVVDPNISYCNLSTVFSVYVYGALPHSAIPAVPVAAILSLILLFSLYVTYKEPKRLHTLGKTHWKIFHKSLSSTLNNLNRGGRYSHRRVRTKW</sequence>
<evidence type="ECO:0000256" key="13">
    <source>
        <dbReference type="ARBA" id="ARBA00023180"/>
    </source>
</evidence>
<feature type="domain" description="CATSPERD/E C-terminal" evidence="22">
    <location>
        <begin position="601"/>
        <end position="817"/>
    </location>
</feature>
<keyword evidence="11 20" id="KW-0472">Membrane</keyword>
<evidence type="ECO:0000256" key="17">
    <source>
        <dbReference type="ARBA" id="ARBA00041424"/>
    </source>
</evidence>
<organism evidence="24 25">
    <name type="scientific">Ornithorhynchus anatinus</name>
    <name type="common">Duckbill platypus</name>
    <dbReference type="NCBI Taxonomy" id="9258"/>
    <lineage>
        <taxon>Eukaryota</taxon>
        <taxon>Metazoa</taxon>
        <taxon>Chordata</taxon>
        <taxon>Craniata</taxon>
        <taxon>Vertebrata</taxon>
        <taxon>Euteleostomi</taxon>
        <taxon>Mammalia</taxon>
        <taxon>Monotremata</taxon>
        <taxon>Ornithorhynchidae</taxon>
        <taxon>Ornithorhynchus</taxon>
    </lineage>
</organism>
<feature type="transmembrane region" description="Helical" evidence="20">
    <location>
        <begin position="787"/>
        <end position="809"/>
    </location>
</feature>
<keyword evidence="2" id="KW-0217">Developmental protein</keyword>
<dbReference type="InterPro" id="IPR055451">
    <property type="entry name" value="Ig-like_CATSPERD"/>
</dbReference>
<feature type="domain" description="CATSPERD Ig-like" evidence="23">
    <location>
        <begin position="452"/>
        <end position="570"/>
    </location>
</feature>
<evidence type="ECO:0000256" key="6">
    <source>
        <dbReference type="ARBA" id="ARBA00022782"/>
    </source>
</evidence>
<evidence type="ECO:0000256" key="11">
    <source>
        <dbReference type="ARBA" id="ARBA00023136"/>
    </source>
</evidence>
<keyword evidence="13" id="KW-0325">Glycoprotein</keyword>
<feature type="domain" description="CATSPERD beta-propeller" evidence="21">
    <location>
        <begin position="101"/>
        <end position="432"/>
    </location>
</feature>
<gene>
    <name evidence="24" type="primary">CATSPERD</name>
</gene>
<keyword evidence="7" id="KW-0282">Flagellum</keyword>
<proteinExistence type="inferred from homology"/>
<dbReference type="PANTHER" id="PTHR33722">
    <property type="entry name" value="CATION CHANNEL SPERM-ASSOCIATED PROTEIN SUBUNIT DELTA-RELATED"/>
    <property type="match status" value="1"/>
</dbReference>
<feature type="compositionally biased region" description="Basic and acidic residues" evidence="19">
    <location>
        <begin position="27"/>
        <end position="37"/>
    </location>
</feature>
<keyword evidence="25" id="KW-1185">Reference proteome</keyword>
<feature type="compositionally biased region" description="Low complexity" evidence="19">
    <location>
        <begin position="38"/>
        <end position="47"/>
    </location>
</feature>
<keyword evidence="4 20" id="KW-0812">Transmembrane</keyword>
<evidence type="ECO:0000256" key="1">
    <source>
        <dbReference type="ARBA" id="ARBA00010246"/>
    </source>
</evidence>
<dbReference type="Pfam" id="PF15020">
    <property type="entry name" value="Beta-prop_CATSPERD"/>
    <property type="match status" value="1"/>
</dbReference>
<dbReference type="OMA" id="HPYILHH"/>
<evidence type="ECO:0000256" key="14">
    <source>
        <dbReference type="ARBA" id="ARBA00023273"/>
    </source>
</evidence>
<dbReference type="Proteomes" id="UP000002279">
    <property type="component" value="Chromosome X1"/>
</dbReference>
<keyword evidence="5" id="KW-0732">Signal</keyword>
<dbReference type="Pfam" id="PF23747">
    <property type="entry name" value="Ig-like_CATSPERD"/>
    <property type="match status" value="1"/>
</dbReference>
<evidence type="ECO:0000256" key="12">
    <source>
        <dbReference type="ARBA" id="ARBA00023157"/>
    </source>
</evidence>
<comment type="subcellular location">
    <subcellularLocation>
        <location evidence="15">Cell projection</location>
        <location evidence="15">Cilium</location>
        <location evidence="15">Flagellum membrane</location>
        <topology evidence="15">Single-pass type I membrane protein</topology>
    </subcellularLocation>
</comment>
<comment type="function">
    <text evidence="18">Auxiliary component of the CatSper complex, a complex involved in sperm cell hyperactivation. Sperm cell hyperactivation is needed for sperm motility which is essential late in the preparation of sperm for fertilization. Required for CATSPER1 stability before intraflagellar transport and/or incorporation of the CatSper complex channel into the flagellar membrane.</text>
</comment>
<reference evidence="24 25" key="1">
    <citation type="journal article" date="2008" name="Nature">
        <title>Genome analysis of the platypus reveals unique signatures of evolution.</title>
        <authorList>
            <person name="Warren W.C."/>
            <person name="Hillier L.W."/>
            <person name="Marshall Graves J.A."/>
            <person name="Birney E."/>
            <person name="Ponting C.P."/>
            <person name="Grutzner F."/>
            <person name="Belov K."/>
            <person name="Miller W."/>
            <person name="Clarke L."/>
            <person name="Chinwalla A.T."/>
            <person name="Yang S.P."/>
            <person name="Heger A."/>
            <person name="Locke D.P."/>
            <person name="Miethke P."/>
            <person name="Waters P.D."/>
            <person name="Veyrunes F."/>
            <person name="Fulton L."/>
            <person name="Fulton B."/>
            <person name="Graves T."/>
            <person name="Wallis J."/>
            <person name="Puente X.S."/>
            <person name="Lopez-Otin C."/>
            <person name="Ordonez G.R."/>
            <person name="Eichler E.E."/>
            <person name="Chen L."/>
            <person name="Cheng Z."/>
            <person name="Deakin J.E."/>
            <person name="Alsop A."/>
            <person name="Thompson K."/>
            <person name="Kirby P."/>
            <person name="Papenfuss A.T."/>
            <person name="Wakefield M.J."/>
            <person name="Olender T."/>
            <person name="Lancet D."/>
            <person name="Huttley G.A."/>
            <person name="Smit A.F."/>
            <person name="Pask A."/>
            <person name="Temple-Smith P."/>
            <person name="Batzer M.A."/>
            <person name="Walker J.A."/>
            <person name="Konkel M.K."/>
            <person name="Harris R.S."/>
            <person name="Whittington C.M."/>
            <person name="Wong E.S."/>
            <person name="Gemmell N.J."/>
            <person name="Buschiazzo E."/>
            <person name="Vargas Jentzsch I.M."/>
            <person name="Merkel A."/>
            <person name="Schmitz J."/>
            <person name="Zemann A."/>
            <person name="Churakov G."/>
            <person name="Kriegs J.O."/>
            <person name="Brosius J."/>
            <person name="Murchison E.P."/>
            <person name="Sachidanandam R."/>
            <person name="Smith C."/>
            <person name="Hannon G.J."/>
            <person name="Tsend-Ayush E."/>
            <person name="McMillan D."/>
            <person name="Attenborough R."/>
            <person name="Rens W."/>
            <person name="Ferguson-Smith M."/>
            <person name="Lefevre C.M."/>
            <person name="Sharp J.A."/>
            <person name="Nicholas K.R."/>
            <person name="Ray D.A."/>
            <person name="Kube M."/>
            <person name="Reinhardt R."/>
            <person name="Pringle T.H."/>
            <person name="Taylor J."/>
            <person name="Jones R.C."/>
            <person name="Nixon B."/>
            <person name="Dacheux J.L."/>
            <person name="Niwa H."/>
            <person name="Sekita Y."/>
            <person name="Huang X."/>
            <person name="Stark A."/>
            <person name="Kheradpour P."/>
            <person name="Kellis M."/>
            <person name="Flicek P."/>
            <person name="Chen Y."/>
            <person name="Webber C."/>
            <person name="Hardison R."/>
            <person name="Nelson J."/>
            <person name="Hallsworth-Pepin K."/>
            <person name="Delehaunty K."/>
            <person name="Markovic C."/>
            <person name="Minx P."/>
            <person name="Feng Y."/>
            <person name="Kremitzki C."/>
            <person name="Mitreva M."/>
            <person name="Glasscock J."/>
            <person name="Wylie T."/>
            <person name="Wohldmann P."/>
            <person name="Thiru P."/>
            <person name="Nhan M.N."/>
            <person name="Pohl C.S."/>
            <person name="Smith S.M."/>
            <person name="Hou S."/>
            <person name="Nefedov M."/>
            <person name="de Jong P.J."/>
            <person name="Renfree M.B."/>
            <person name="Mardis E.R."/>
            <person name="Wilson R.K."/>
        </authorList>
    </citation>
    <scope>NUCLEOTIDE SEQUENCE [LARGE SCALE GENOMIC DNA]</scope>
    <source>
        <strain evidence="24 25">Glennie</strain>
    </source>
</reference>
<feature type="region of interest" description="Disordered" evidence="19">
    <location>
        <begin position="18"/>
        <end position="54"/>
    </location>
</feature>
<evidence type="ECO:0000256" key="3">
    <source>
        <dbReference type="ARBA" id="ARBA00022475"/>
    </source>
</evidence>
<evidence type="ECO:0000259" key="22">
    <source>
        <dbReference type="Pfam" id="PF22850"/>
    </source>
</evidence>
<dbReference type="AlphaFoldDB" id="A0A6I8NB97"/>
<dbReference type="InterPro" id="IPR053814">
    <property type="entry name" value="CATSPERD/E_C"/>
</dbReference>
<evidence type="ECO:0000313" key="25">
    <source>
        <dbReference type="Proteomes" id="UP000002279"/>
    </source>
</evidence>
<evidence type="ECO:0000259" key="23">
    <source>
        <dbReference type="Pfam" id="PF23747"/>
    </source>
</evidence>
<keyword evidence="12" id="KW-1015">Disulfide bond</keyword>
<evidence type="ECO:0000256" key="8">
    <source>
        <dbReference type="ARBA" id="ARBA00022871"/>
    </source>
</evidence>
<keyword evidence="9 20" id="KW-1133">Transmembrane helix</keyword>
<comment type="similarity">
    <text evidence="1">Belongs to the CATSPERD family.</text>
</comment>